<evidence type="ECO:0000256" key="9">
    <source>
        <dbReference type="ARBA" id="ARBA00023167"/>
    </source>
</evidence>
<comment type="function">
    <text evidence="11">Catalyzes 2 different reactions between oxygen and the acireductone 1,2-dihydroxy-3-keto-5-methylthiopentene (DHK-MTPene) depending upon the metal bound in the active site. Fe-containing acireductone dioxygenase (Fe-ARD) produces formate and 2-keto-4-methylthiobutyrate (KMTB), the alpha-ketoacid precursor of methionine in the methionine recycle pathway. Ni-containing acireductone dioxygenase (Ni-ARD) produces methylthiopropionate, carbon monoxide and formate, and does not lie on the methionine recycle pathway.</text>
</comment>
<keyword evidence="5 11" id="KW-0479">Metal-binding</keyword>
<dbReference type="EC" id="1.13.11.54" evidence="11"/>
<dbReference type="CDD" id="cd02232">
    <property type="entry name" value="cupin_ARD"/>
    <property type="match status" value="1"/>
</dbReference>
<keyword evidence="6 11" id="KW-0223">Dioxygenase</keyword>
<evidence type="ECO:0000313" key="12">
    <source>
        <dbReference type="EMBL" id="KAH8083296.1"/>
    </source>
</evidence>
<organism evidence="12 13">
    <name type="scientific">Cristinia sonorae</name>
    <dbReference type="NCBI Taxonomy" id="1940300"/>
    <lineage>
        <taxon>Eukaryota</taxon>
        <taxon>Fungi</taxon>
        <taxon>Dikarya</taxon>
        <taxon>Basidiomycota</taxon>
        <taxon>Agaricomycotina</taxon>
        <taxon>Agaricomycetes</taxon>
        <taxon>Agaricomycetidae</taxon>
        <taxon>Agaricales</taxon>
        <taxon>Pleurotineae</taxon>
        <taxon>Stephanosporaceae</taxon>
        <taxon>Cristinia</taxon>
    </lineage>
</organism>
<dbReference type="InterPro" id="IPR014710">
    <property type="entry name" value="RmlC-like_jellyroll"/>
</dbReference>
<name>A0A8K0XL49_9AGAR</name>
<evidence type="ECO:0000256" key="8">
    <source>
        <dbReference type="ARBA" id="ARBA00023004"/>
    </source>
</evidence>
<evidence type="ECO:0000256" key="10">
    <source>
        <dbReference type="ARBA" id="ARBA00023242"/>
    </source>
</evidence>
<keyword evidence="3 11" id="KW-0533">Nickel</keyword>
<comment type="similarity">
    <text evidence="11">Belongs to the acireductone dioxygenase (ARD) family.</text>
</comment>
<keyword evidence="7 11" id="KW-0560">Oxidoreductase</keyword>
<accession>A0A8K0XL49</accession>
<comment type="catalytic activity">
    <reaction evidence="11">
        <text>1,2-dihydroxy-5-(methylsulfanyl)pent-1-en-3-one + O2 = 3-(methylsulfanyl)propanoate + CO + formate + 2 H(+)</text>
        <dbReference type="Rhea" id="RHEA:14161"/>
        <dbReference type="ChEBI" id="CHEBI:15378"/>
        <dbReference type="ChEBI" id="CHEBI:15379"/>
        <dbReference type="ChEBI" id="CHEBI:15740"/>
        <dbReference type="ChEBI" id="CHEBI:17245"/>
        <dbReference type="ChEBI" id="CHEBI:49016"/>
        <dbReference type="ChEBI" id="CHEBI:49252"/>
        <dbReference type="EC" id="1.13.11.53"/>
    </reaction>
</comment>
<dbReference type="InterPro" id="IPR027496">
    <property type="entry name" value="ARD_euk"/>
</dbReference>
<dbReference type="GO" id="GO:0005634">
    <property type="term" value="C:nucleus"/>
    <property type="evidence" value="ECO:0007669"/>
    <property type="project" value="UniProtKB-SubCell"/>
</dbReference>
<keyword evidence="13" id="KW-1185">Reference proteome</keyword>
<evidence type="ECO:0000256" key="11">
    <source>
        <dbReference type="HAMAP-Rule" id="MF_03154"/>
    </source>
</evidence>
<dbReference type="InterPro" id="IPR011051">
    <property type="entry name" value="RmlC_Cupin_sf"/>
</dbReference>
<evidence type="ECO:0000256" key="5">
    <source>
        <dbReference type="ARBA" id="ARBA00022723"/>
    </source>
</evidence>
<evidence type="ECO:0000313" key="13">
    <source>
        <dbReference type="Proteomes" id="UP000813824"/>
    </source>
</evidence>
<comment type="cofactor">
    <cofactor evidence="11">
        <name>Fe(2+)</name>
        <dbReference type="ChEBI" id="CHEBI:29033"/>
    </cofactor>
    <cofactor evidence="11">
        <name>Ni(2+)</name>
        <dbReference type="ChEBI" id="CHEBI:49786"/>
    </cofactor>
    <text evidence="11">Binds either 1 Fe or Ni cation per monomer. Iron-binding promotes an acireductone dioxygenase reaction producing 2-keto-4-methylthiobutyrate, while nickel-binding promotes an acireductone dioxygenase reaction producing 3-(methylsulfanyl)propanoate.</text>
</comment>
<dbReference type="GO" id="GO:0005506">
    <property type="term" value="F:iron ion binding"/>
    <property type="evidence" value="ECO:0007669"/>
    <property type="project" value="UniProtKB-UniRule"/>
</dbReference>
<keyword evidence="8 11" id="KW-0408">Iron</keyword>
<feature type="binding site" evidence="11">
    <location>
        <position position="93"/>
    </location>
    <ligand>
        <name>Ni(2+)</name>
        <dbReference type="ChEBI" id="CHEBI:49786"/>
        <note>for nickel-dependent acireductone dioxygenase activity</note>
    </ligand>
</feature>
<feature type="binding site" evidence="11">
    <location>
        <position position="133"/>
    </location>
    <ligand>
        <name>Fe(2+)</name>
        <dbReference type="ChEBI" id="CHEBI:29033"/>
        <note>for iron-dependent acireductone dioxygenase activity</note>
    </ligand>
</feature>
<dbReference type="FunFam" id="2.60.120.10:FF:000099">
    <property type="entry name" value="1,2-dihydroxy-3-keto-5-methylthiopentene dioxygenase"/>
    <property type="match status" value="1"/>
</dbReference>
<dbReference type="SUPFAM" id="SSF51182">
    <property type="entry name" value="RmlC-like cupins"/>
    <property type="match status" value="1"/>
</dbReference>
<dbReference type="InterPro" id="IPR004313">
    <property type="entry name" value="ARD"/>
</dbReference>
<feature type="binding site" evidence="11">
    <location>
        <position position="93"/>
    </location>
    <ligand>
        <name>Fe(2+)</name>
        <dbReference type="ChEBI" id="CHEBI:29033"/>
        <note>for iron-dependent acireductone dioxygenase activity</note>
    </ligand>
</feature>
<dbReference type="EMBL" id="JAEVFJ010000048">
    <property type="protein sequence ID" value="KAH8083296.1"/>
    <property type="molecule type" value="Genomic_DNA"/>
</dbReference>
<sequence length="184" mass="21648">MRAFYHDNIGGDQFALHDSGRSVSEEELKASGVLYWHIPVEEDREWEREIDDIAQRRDYKNRDVKESSRAILGDDWEAGVKMVYEEHMHEDEEIRFVLEGSGFFDVREHPTDNWVRIHVSKGDLLVVPAGIYHRFSLDINERIKVMRLSKDEPKWIAHYRGSETEENPHRLDYLKTVQSVPVAV</sequence>
<dbReference type="UniPathway" id="UPA00904">
    <property type="reaction ID" value="UER00878"/>
</dbReference>
<feature type="binding site" evidence="11">
    <location>
        <position position="133"/>
    </location>
    <ligand>
        <name>Ni(2+)</name>
        <dbReference type="ChEBI" id="CHEBI:49786"/>
        <note>for nickel-dependent acireductone dioxygenase activity</note>
    </ligand>
</feature>
<dbReference type="HAMAP" id="MF_03154">
    <property type="entry name" value="Salvage_MtnD_euk"/>
    <property type="match status" value="1"/>
</dbReference>
<dbReference type="Pfam" id="PF03079">
    <property type="entry name" value="ARD"/>
    <property type="match status" value="1"/>
</dbReference>
<dbReference type="GO" id="GO:0005737">
    <property type="term" value="C:cytoplasm"/>
    <property type="evidence" value="ECO:0007669"/>
    <property type="project" value="UniProtKB-SubCell"/>
</dbReference>
<dbReference type="OrthoDB" id="1867259at2759"/>
<evidence type="ECO:0000256" key="1">
    <source>
        <dbReference type="ARBA" id="ARBA00000428"/>
    </source>
</evidence>
<dbReference type="PANTHER" id="PTHR23418:SF0">
    <property type="entry name" value="ACIREDUCTONE DIOXYGENASE"/>
    <property type="match status" value="1"/>
</dbReference>
<comment type="caution">
    <text evidence="12">The sequence shown here is derived from an EMBL/GenBank/DDBJ whole genome shotgun (WGS) entry which is preliminary data.</text>
</comment>
<comment type="catalytic activity">
    <reaction evidence="1 11">
        <text>1,2-dihydroxy-5-(methylsulfanyl)pent-1-en-3-one + O2 = 4-methylsulfanyl-2-oxobutanoate + formate + 2 H(+)</text>
        <dbReference type="Rhea" id="RHEA:24504"/>
        <dbReference type="ChEBI" id="CHEBI:15378"/>
        <dbReference type="ChEBI" id="CHEBI:15379"/>
        <dbReference type="ChEBI" id="CHEBI:15740"/>
        <dbReference type="ChEBI" id="CHEBI:16723"/>
        <dbReference type="ChEBI" id="CHEBI:49252"/>
        <dbReference type="EC" id="1.13.11.54"/>
    </reaction>
</comment>
<dbReference type="GO" id="GO:0010309">
    <property type="term" value="F:acireductone dioxygenase [iron(II)-requiring] activity"/>
    <property type="evidence" value="ECO:0007669"/>
    <property type="project" value="UniProtKB-UniRule"/>
</dbReference>
<dbReference type="GO" id="GO:0019509">
    <property type="term" value="P:L-methionine salvage from methylthioadenosine"/>
    <property type="evidence" value="ECO:0007669"/>
    <property type="project" value="UniProtKB-UniRule"/>
</dbReference>
<comment type="pathway">
    <text evidence="11">Amino-acid biosynthesis; L-methionine biosynthesis via salvage pathway; L-methionine from S-methyl-5-thio-alpha-D-ribose 1-phosphate: step 5/6.</text>
</comment>
<gene>
    <name evidence="11" type="primary">ADI1</name>
    <name evidence="12" type="ORF">BXZ70DRAFT_1046909</name>
</gene>
<evidence type="ECO:0000256" key="6">
    <source>
        <dbReference type="ARBA" id="ARBA00022964"/>
    </source>
</evidence>
<evidence type="ECO:0000256" key="2">
    <source>
        <dbReference type="ARBA" id="ARBA00022490"/>
    </source>
</evidence>
<keyword evidence="2 11" id="KW-0963">Cytoplasm</keyword>
<dbReference type="GO" id="GO:0016151">
    <property type="term" value="F:nickel cation binding"/>
    <property type="evidence" value="ECO:0007669"/>
    <property type="project" value="UniProtKB-UniRule"/>
</dbReference>
<feature type="binding site" evidence="11">
    <location>
        <position position="87"/>
    </location>
    <ligand>
        <name>Fe(2+)</name>
        <dbReference type="ChEBI" id="CHEBI:29033"/>
        <note>for iron-dependent acireductone dioxygenase activity</note>
    </ligand>
</feature>
<feature type="binding site" evidence="11">
    <location>
        <position position="89"/>
    </location>
    <ligand>
        <name>Fe(2+)</name>
        <dbReference type="ChEBI" id="CHEBI:29033"/>
        <note>for iron-dependent acireductone dioxygenase activity</note>
    </ligand>
</feature>
<protein>
    <recommendedName>
        <fullName evidence="11">Acireductone dioxygenase</fullName>
    </recommendedName>
    <alternativeName>
        <fullName evidence="11">Acireductone dioxygenase (Fe(2+)-requiring)</fullName>
        <shortName evidence="11">ARD'</shortName>
        <shortName evidence="11">Fe-ARD</shortName>
        <ecNumber evidence="11">1.13.11.54</ecNumber>
    </alternativeName>
    <alternativeName>
        <fullName evidence="11">Acireductone dioxygenase (Ni(2+)-requiring)</fullName>
        <shortName evidence="11">ARD</shortName>
        <shortName evidence="11">Ni-ARD</shortName>
        <ecNumber evidence="11">1.13.11.53</ecNumber>
    </alternativeName>
</protein>
<dbReference type="EC" id="1.13.11.53" evidence="11"/>
<dbReference type="Proteomes" id="UP000813824">
    <property type="component" value="Unassembled WGS sequence"/>
</dbReference>
<keyword evidence="10 11" id="KW-0539">Nucleus</keyword>
<evidence type="ECO:0000256" key="3">
    <source>
        <dbReference type="ARBA" id="ARBA00022596"/>
    </source>
</evidence>
<dbReference type="AlphaFoldDB" id="A0A8K0XL49"/>
<reference evidence="12" key="1">
    <citation type="journal article" date="2021" name="New Phytol.">
        <title>Evolutionary innovations through gain and loss of genes in the ectomycorrhizal Boletales.</title>
        <authorList>
            <person name="Wu G."/>
            <person name="Miyauchi S."/>
            <person name="Morin E."/>
            <person name="Kuo A."/>
            <person name="Drula E."/>
            <person name="Varga T."/>
            <person name="Kohler A."/>
            <person name="Feng B."/>
            <person name="Cao Y."/>
            <person name="Lipzen A."/>
            <person name="Daum C."/>
            <person name="Hundley H."/>
            <person name="Pangilinan J."/>
            <person name="Johnson J."/>
            <person name="Barry K."/>
            <person name="LaButti K."/>
            <person name="Ng V."/>
            <person name="Ahrendt S."/>
            <person name="Min B."/>
            <person name="Choi I.G."/>
            <person name="Park H."/>
            <person name="Plett J.M."/>
            <person name="Magnuson J."/>
            <person name="Spatafora J.W."/>
            <person name="Nagy L.G."/>
            <person name="Henrissat B."/>
            <person name="Grigoriev I.V."/>
            <person name="Yang Z.L."/>
            <person name="Xu J."/>
            <person name="Martin F.M."/>
        </authorList>
    </citation>
    <scope>NUCLEOTIDE SEQUENCE</scope>
    <source>
        <strain evidence="12">KKN 215</strain>
    </source>
</reference>
<comment type="subcellular location">
    <subcellularLocation>
        <location evidence="11">Cytoplasm</location>
    </subcellularLocation>
    <subcellularLocation>
        <location evidence="11">Nucleus</location>
    </subcellularLocation>
</comment>
<evidence type="ECO:0000256" key="7">
    <source>
        <dbReference type="ARBA" id="ARBA00023002"/>
    </source>
</evidence>
<evidence type="ECO:0000256" key="4">
    <source>
        <dbReference type="ARBA" id="ARBA00022605"/>
    </source>
</evidence>
<proteinExistence type="inferred from homology"/>
<keyword evidence="9 11" id="KW-0486">Methionine biosynthesis</keyword>
<dbReference type="GO" id="GO:0010308">
    <property type="term" value="F:acireductone dioxygenase (Ni2+-requiring) activity"/>
    <property type="evidence" value="ECO:0007669"/>
    <property type="project" value="UniProtKB-UniRule"/>
</dbReference>
<feature type="binding site" evidence="11">
    <location>
        <position position="89"/>
    </location>
    <ligand>
        <name>Ni(2+)</name>
        <dbReference type="ChEBI" id="CHEBI:49786"/>
        <note>for nickel-dependent acireductone dioxygenase activity</note>
    </ligand>
</feature>
<dbReference type="Gene3D" id="2.60.120.10">
    <property type="entry name" value="Jelly Rolls"/>
    <property type="match status" value="1"/>
</dbReference>
<dbReference type="PANTHER" id="PTHR23418">
    <property type="entry name" value="ACIREDUCTONE DIOXYGENASE"/>
    <property type="match status" value="1"/>
</dbReference>
<feature type="binding site" evidence="11">
    <location>
        <position position="87"/>
    </location>
    <ligand>
        <name>Ni(2+)</name>
        <dbReference type="ChEBI" id="CHEBI:49786"/>
        <note>for nickel-dependent acireductone dioxygenase activity</note>
    </ligand>
</feature>
<keyword evidence="4 11" id="KW-0028">Amino-acid biosynthesis</keyword>